<sequence>MFFVVSSVWFCVGMGLVCLRRTVLCLIKDLREYRRARGQGLPLLLVAKTMHTFYCRECRWRMTSAHTPSLHPFHPAAAQTIGTNVQPCALQPPHTKVAMTSWLRRVCRPPQFEHG</sequence>
<keyword evidence="1" id="KW-0472">Membrane</keyword>
<dbReference type="AlphaFoldDB" id="A0A9P4P7A8"/>
<keyword evidence="1" id="KW-0812">Transmembrane</keyword>
<gene>
    <name evidence="2" type="ORF">P171DRAFT_155263</name>
</gene>
<evidence type="ECO:0000313" key="2">
    <source>
        <dbReference type="EMBL" id="KAF2438720.1"/>
    </source>
</evidence>
<keyword evidence="3" id="KW-1185">Reference proteome</keyword>
<name>A0A9P4P7A8_9PLEO</name>
<evidence type="ECO:0000313" key="3">
    <source>
        <dbReference type="Proteomes" id="UP000799764"/>
    </source>
</evidence>
<feature type="transmembrane region" description="Helical" evidence="1">
    <location>
        <begin position="6"/>
        <end position="27"/>
    </location>
</feature>
<organism evidence="2 3">
    <name type="scientific">Karstenula rhodostoma CBS 690.94</name>
    <dbReference type="NCBI Taxonomy" id="1392251"/>
    <lineage>
        <taxon>Eukaryota</taxon>
        <taxon>Fungi</taxon>
        <taxon>Dikarya</taxon>
        <taxon>Ascomycota</taxon>
        <taxon>Pezizomycotina</taxon>
        <taxon>Dothideomycetes</taxon>
        <taxon>Pleosporomycetidae</taxon>
        <taxon>Pleosporales</taxon>
        <taxon>Massarineae</taxon>
        <taxon>Didymosphaeriaceae</taxon>
        <taxon>Karstenula</taxon>
    </lineage>
</organism>
<accession>A0A9P4P7A8</accession>
<dbReference type="Proteomes" id="UP000799764">
    <property type="component" value="Unassembled WGS sequence"/>
</dbReference>
<dbReference type="EMBL" id="MU001511">
    <property type="protein sequence ID" value="KAF2438720.1"/>
    <property type="molecule type" value="Genomic_DNA"/>
</dbReference>
<reference evidence="2" key="1">
    <citation type="journal article" date="2020" name="Stud. Mycol.">
        <title>101 Dothideomycetes genomes: a test case for predicting lifestyles and emergence of pathogens.</title>
        <authorList>
            <person name="Haridas S."/>
            <person name="Albert R."/>
            <person name="Binder M."/>
            <person name="Bloem J."/>
            <person name="Labutti K."/>
            <person name="Salamov A."/>
            <person name="Andreopoulos B."/>
            <person name="Baker S."/>
            <person name="Barry K."/>
            <person name="Bills G."/>
            <person name="Bluhm B."/>
            <person name="Cannon C."/>
            <person name="Castanera R."/>
            <person name="Culley D."/>
            <person name="Daum C."/>
            <person name="Ezra D."/>
            <person name="Gonzalez J."/>
            <person name="Henrissat B."/>
            <person name="Kuo A."/>
            <person name="Liang C."/>
            <person name="Lipzen A."/>
            <person name="Lutzoni F."/>
            <person name="Magnuson J."/>
            <person name="Mondo S."/>
            <person name="Nolan M."/>
            <person name="Ohm R."/>
            <person name="Pangilinan J."/>
            <person name="Park H.-J."/>
            <person name="Ramirez L."/>
            <person name="Alfaro M."/>
            <person name="Sun H."/>
            <person name="Tritt A."/>
            <person name="Yoshinaga Y."/>
            <person name="Zwiers L.-H."/>
            <person name="Turgeon B."/>
            <person name="Goodwin S."/>
            <person name="Spatafora J."/>
            <person name="Crous P."/>
            <person name="Grigoriev I."/>
        </authorList>
    </citation>
    <scope>NUCLEOTIDE SEQUENCE</scope>
    <source>
        <strain evidence="2">CBS 690.94</strain>
    </source>
</reference>
<keyword evidence="1" id="KW-1133">Transmembrane helix</keyword>
<comment type="caution">
    <text evidence="2">The sequence shown here is derived from an EMBL/GenBank/DDBJ whole genome shotgun (WGS) entry which is preliminary data.</text>
</comment>
<protein>
    <submittedName>
        <fullName evidence="2">Uncharacterized protein</fullName>
    </submittedName>
</protein>
<proteinExistence type="predicted"/>
<evidence type="ECO:0000256" key="1">
    <source>
        <dbReference type="SAM" id="Phobius"/>
    </source>
</evidence>